<dbReference type="PANTHER" id="PTHR30614">
    <property type="entry name" value="MEMBRANE COMPONENT OF AMINO ACID ABC TRANSPORTER"/>
    <property type="match status" value="1"/>
</dbReference>
<dbReference type="PROSITE" id="PS50928">
    <property type="entry name" value="ABC_TM1"/>
    <property type="match status" value="1"/>
</dbReference>
<comment type="similarity">
    <text evidence="2">Belongs to the binding-protein-dependent transport system permease family. HisMQ subfamily.</text>
</comment>
<feature type="transmembrane region" description="Helical" evidence="9">
    <location>
        <begin position="81"/>
        <end position="103"/>
    </location>
</feature>
<evidence type="ECO:0000256" key="5">
    <source>
        <dbReference type="ARBA" id="ARBA00022692"/>
    </source>
</evidence>
<dbReference type="AlphaFoldDB" id="A0A2M8QAL5"/>
<dbReference type="SUPFAM" id="SSF161098">
    <property type="entry name" value="MetI-like"/>
    <property type="match status" value="1"/>
</dbReference>
<dbReference type="GO" id="GO:0006865">
    <property type="term" value="P:amino acid transport"/>
    <property type="evidence" value="ECO:0007669"/>
    <property type="project" value="UniProtKB-KW"/>
</dbReference>
<keyword evidence="3 9" id="KW-0813">Transport</keyword>
<dbReference type="InterPro" id="IPR043429">
    <property type="entry name" value="ArtM/GltK/GlnP/TcyL/YhdX-like"/>
</dbReference>
<evidence type="ECO:0000313" key="11">
    <source>
        <dbReference type="EMBL" id="PJF46810.1"/>
    </source>
</evidence>
<dbReference type="InterPro" id="IPR000515">
    <property type="entry name" value="MetI-like"/>
</dbReference>
<evidence type="ECO:0000256" key="1">
    <source>
        <dbReference type="ARBA" id="ARBA00004651"/>
    </source>
</evidence>
<organism evidence="11 12">
    <name type="scientific">Candidatus Thermofonsia Clade 3 bacterium</name>
    <dbReference type="NCBI Taxonomy" id="2364212"/>
    <lineage>
        <taxon>Bacteria</taxon>
        <taxon>Bacillati</taxon>
        <taxon>Chloroflexota</taxon>
        <taxon>Candidatus Thermofontia</taxon>
        <taxon>Candidatus Thermofonsia Clade 3</taxon>
    </lineage>
</organism>
<evidence type="ECO:0000256" key="8">
    <source>
        <dbReference type="ARBA" id="ARBA00023136"/>
    </source>
</evidence>
<keyword evidence="4" id="KW-1003">Cell membrane</keyword>
<gene>
    <name evidence="11" type="ORF">CUN48_11905</name>
</gene>
<evidence type="ECO:0000256" key="2">
    <source>
        <dbReference type="ARBA" id="ARBA00010072"/>
    </source>
</evidence>
<evidence type="ECO:0000313" key="12">
    <source>
        <dbReference type="Proteomes" id="UP000230790"/>
    </source>
</evidence>
<dbReference type="InterPro" id="IPR010065">
    <property type="entry name" value="AA_ABC_transptr_permease_3TM"/>
</dbReference>
<evidence type="ECO:0000256" key="4">
    <source>
        <dbReference type="ARBA" id="ARBA00022475"/>
    </source>
</evidence>
<name>A0A2M8QAL5_9CHLR</name>
<dbReference type="GO" id="GO:0022857">
    <property type="term" value="F:transmembrane transporter activity"/>
    <property type="evidence" value="ECO:0007669"/>
    <property type="project" value="InterPro"/>
</dbReference>
<dbReference type="CDD" id="cd06261">
    <property type="entry name" value="TM_PBP2"/>
    <property type="match status" value="1"/>
</dbReference>
<dbReference type="GO" id="GO:0043190">
    <property type="term" value="C:ATP-binding cassette (ABC) transporter complex"/>
    <property type="evidence" value="ECO:0007669"/>
    <property type="project" value="InterPro"/>
</dbReference>
<feature type="transmembrane region" description="Helical" evidence="9">
    <location>
        <begin position="6"/>
        <end position="23"/>
    </location>
</feature>
<feature type="transmembrane region" description="Helical" evidence="9">
    <location>
        <begin position="35"/>
        <end position="61"/>
    </location>
</feature>
<sequence>MARWPWWLLIIAFFGALIAWNAMTSELYSAIFNRLLLGIGVTIFTTLVAYSLAIAVGLIAGLGRVSQNPVIYNIATLYVQVIRGVPILVQLLVIAFVIVPIVMDGVNLLGNALAPIWGADNLLVRAKPQDVPFLTRSIIALAIAYGGFQAETFRAGIQSISKGQMEAARSLGMSYWQAMRYVILPQAIRRVLPPLGNDFIAMLKDSSLVSVLGVRDITQEARLYAAASFRFLETYTSLAFLYLAMTIVLSLGVKWLEQRLNSEGRAQG</sequence>
<evidence type="ECO:0000256" key="9">
    <source>
        <dbReference type="RuleBase" id="RU363032"/>
    </source>
</evidence>
<keyword evidence="5 9" id="KW-0812">Transmembrane</keyword>
<feature type="domain" description="ABC transmembrane type-1" evidence="10">
    <location>
        <begin position="39"/>
        <end position="253"/>
    </location>
</feature>
<dbReference type="Gene3D" id="1.10.3720.10">
    <property type="entry name" value="MetI-like"/>
    <property type="match status" value="1"/>
</dbReference>
<reference evidence="11 12" key="1">
    <citation type="submission" date="2017-11" db="EMBL/GenBank/DDBJ databases">
        <title>Evolution of Phototrophy in the Chloroflexi Phylum Driven by Horizontal Gene Transfer.</title>
        <authorList>
            <person name="Ward L.M."/>
            <person name="Hemp J."/>
            <person name="Shih P.M."/>
            <person name="Mcglynn S.E."/>
            <person name="Fischer W."/>
        </authorList>
    </citation>
    <scope>NUCLEOTIDE SEQUENCE [LARGE SCALE GENOMIC DNA]</scope>
    <source>
        <strain evidence="11">JP3_7</strain>
    </source>
</reference>
<proteinExistence type="inferred from homology"/>
<comment type="caution">
    <text evidence="11">The sequence shown here is derived from an EMBL/GenBank/DDBJ whole genome shotgun (WGS) entry which is preliminary data.</text>
</comment>
<evidence type="ECO:0000256" key="6">
    <source>
        <dbReference type="ARBA" id="ARBA00022970"/>
    </source>
</evidence>
<dbReference type="EMBL" id="PGTN01000093">
    <property type="protein sequence ID" value="PJF46810.1"/>
    <property type="molecule type" value="Genomic_DNA"/>
</dbReference>
<dbReference type="NCBIfam" id="TIGR01726">
    <property type="entry name" value="HEQRo_perm_3TM"/>
    <property type="match status" value="1"/>
</dbReference>
<keyword evidence="7 9" id="KW-1133">Transmembrane helix</keyword>
<dbReference type="InterPro" id="IPR035906">
    <property type="entry name" value="MetI-like_sf"/>
</dbReference>
<keyword evidence="8 9" id="KW-0472">Membrane</keyword>
<evidence type="ECO:0000256" key="3">
    <source>
        <dbReference type="ARBA" id="ARBA00022448"/>
    </source>
</evidence>
<feature type="transmembrane region" description="Helical" evidence="9">
    <location>
        <begin position="238"/>
        <end position="256"/>
    </location>
</feature>
<keyword evidence="6" id="KW-0029">Amino-acid transport</keyword>
<dbReference type="Pfam" id="PF00528">
    <property type="entry name" value="BPD_transp_1"/>
    <property type="match status" value="1"/>
</dbReference>
<dbReference type="PANTHER" id="PTHR30614:SF20">
    <property type="entry name" value="GLUTAMINE TRANSPORT SYSTEM PERMEASE PROTEIN GLNP"/>
    <property type="match status" value="1"/>
</dbReference>
<evidence type="ECO:0000259" key="10">
    <source>
        <dbReference type="PROSITE" id="PS50928"/>
    </source>
</evidence>
<comment type="subcellular location">
    <subcellularLocation>
        <location evidence="1 9">Cell membrane</location>
        <topology evidence="1 9">Multi-pass membrane protein</topology>
    </subcellularLocation>
</comment>
<accession>A0A2M8QAL5</accession>
<evidence type="ECO:0000256" key="7">
    <source>
        <dbReference type="ARBA" id="ARBA00022989"/>
    </source>
</evidence>
<protein>
    <submittedName>
        <fullName evidence="11">Amino acid ABC transporter</fullName>
    </submittedName>
</protein>
<dbReference type="Proteomes" id="UP000230790">
    <property type="component" value="Unassembled WGS sequence"/>
</dbReference>